<keyword evidence="1" id="KW-0945">Host-virus interaction</keyword>
<evidence type="ECO:0000313" key="2">
    <source>
        <dbReference type="EMBL" id="AOC55252.1"/>
    </source>
</evidence>
<dbReference type="GO" id="GO:0005125">
    <property type="term" value="F:cytokine activity"/>
    <property type="evidence" value="ECO:0007669"/>
    <property type="project" value="InterPro"/>
</dbReference>
<dbReference type="Gene3D" id="1.20.1250.10">
    <property type="match status" value="1"/>
</dbReference>
<keyword evidence="1" id="KW-0899">Viral immunoevasion</keyword>
<name>A0A1B2RW71_9VIRU</name>
<protein>
    <submittedName>
        <fullName evidence="2">Uncharacterized protein</fullName>
    </submittedName>
</protein>
<keyword evidence="1" id="KW-1125">Evasion of host immunity by viral interleukin-like protein</keyword>
<sequence length="98" mass="11170">MVAKENLTDLCFIKTVLPSVLKILIDVFKYNHKSVNQGYVNRLKNVILNLYLEKCVPTVESDLSLVTCVGSPIEVLNYTQDVLHRKIRDGTESLDWTC</sequence>
<proteinExistence type="predicted"/>
<gene>
    <name evidence="2" type="ORF">LCDVSa168L</name>
</gene>
<dbReference type="GO" id="GO:0008083">
    <property type="term" value="F:growth factor activity"/>
    <property type="evidence" value="ECO:0007669"/>
    <property type="project" value="InterPro"/>
</dbReference>
<dbReference type="KEGG" id="vg:30902744"/>
<evidence type="ECO:0000313" key="3">
    <source>
        <dbReference type="Proteomes" id="UP000149121"/>
    </source>
</evidence>
<organism evidence="2 3">
    <name type="scientific">Lymphocystis disease virus 3</name>
    <dbReference type="NCBI Taxonomy" id="2560566"/>
    <lineage>
        <taxon>Viruses</taxon>
        <taxon>Varidnaviria</taxon>
        <taxon>Bamfordvirae</taxon>
        <taxon>Nucleocytoviricota</taxon>
        <taxon>Megaviricetes</taxon>
        <taxon>Pimascovirales</taxon>
        <taxon>Pimascovirales incertae sedis</taxon>
        <taxon>Iridoviridae</taxon>
        <taxon>Alphairidovirinae</taxon>
        <taxon>Lymphocystivirus</taxon>
        <taxon>Lymphocystivirus sparus1</taxon>
    </lineage>
</organism>
<dbReference type="SUPFAM" id="SSF47266">
    <property type="entry name" value="4-helical cytokines"/>
    <property type="match status" value="1"/>
</dbReference>
<dbReference type="PANTHER" id="PTHR10058:SF0">
    <property type="entry name" value="MACROPHAGE COLONY-STIMULATING FACTOR 1"/>
    <property type="match status" value="1"/>
</dbReference>
<evidence type="ECO:0000256" key="1">
    <source>
        <dbReference type="ARBA" id="ARBA00022938"/>
    </source>
</evidence>
<dbReference type="InterPro" id="IPR009079">
    <property type="entry name" value="4_helix_cytokine-like_core"/>
</dbReference>
<dbReference type="InterPro" id="IPR008001">
    <property type="entry name" value="MCSF-1"/>
</dbReference>
<dbReference type="PANTHER" id="PTHR10058">
    <property type="entry name" value="MACROPHAGE COLONY STIMULATING FACTOR"/>
    <property type="match status" value="1"/>
</dbReference>
<dbReference type="EMBL" id="KX643370">
    <property type="protein sequence ID" value="AOC55252.1"/>
    <property type="molecule type" value="Genomic_DNA"/>
</dbReference>
<dbReference type="GO" id="GO:0005615">
    <property type="term" value="C:extracellular space"/>
    <property type="evidence" value="ECO:0007669"/>
    <property type="project" value="TreeGrafter"/>
</dbReference>
<dbReference type="Proteomes" id="UP000149121">
    <property type="component" value="Segment"/>
</dbReference>
<reference evidence="2 3" key="1">
    <citation type="journal article" date="2016" name="J. Virol.">
        <title>Concurrence of Iridovirus, Polyomavirus, and a Unique Member of a New Group of Fish Papillomaviruses in Lymphocystis Disease-Affected Gilthead Sea Bream.</title>
        <authorList>
            <person name="Lopez-Bueno A."/>
            <person name="Mavian C."/>
            <person name="Labella A.M."/>
            <person name="Castro D."/>
            <person name="Borrego J.J."/>
            <person name="Alcami A."/>
            <person name="Alejo A."/>
        </authorList>
    </citation>
    <scope>NUCLEOTIDE SEQUENCE [LARGE SCALE GENOMIC DNA]</scope>
    <source>
        <strain evidence="2">SA9</strain>
    </source>
</reference>
<keyword evidence="3" id="KW-1185">Reference proteome</keyword>
<accession>A0A1B2RW71</accession>
<dbReference type="GO" id="GO:0016020">
    <property type="term" value="C:membrane"/>
    <property type="evidence" value="ECO:0007669"/>
    <property type="project" value="InterPro"/>
</dbReference>